<protein>
    <submittedName>
        <fullName evidence="1">Uncharacterized protein</fullName>
    </submittedName>
</protein>
<proteinExistence type="predicted"/>
<dbReference type="EMBL" id="JAVIGA010000009">
    <property type="protein sequence ID" value="MDQ9126906.1"/>
    <property type="molecule type" value="Genomic_DNA"/>
</dbReference>
<dbReference type="AlphaFoldDB" id="A0AAJ1YAC1"/>
<comment type="caution">
    <text evidence="1">The sequence shown here is derived from an EMBL/GenBank/DDBJ whole genome shotgun (WGS) entry which is preliminary data.</text>
</comment>
<dbReference type="RefSeq" id="WP_309047345.1">
    <property type="nucleotide sequence ID" value="NZ_JAVIGA010000009.1"/>
</dbReference>
<gene>
    <name evidence="1" type="ORF">RDT67_10740</name>
</gene>
<evidence type="ECO:0000313" key="1">
    <source>
        <dbReference type="EMBL" id="MDQ9126906.1"/>
    </source>
</evidence>
<organism evidence="1 2">
    <name type="scientific">Serratia fonticola</name>
    <dbReference type="NCBI Taxonomy" id="47917"/>
    <lineage>
        <taxon>Bacteria</taxon>
        <taxon>Pseudomonadati</taxon>
        <taxon>Pseudomonadota</taxon>
        <taxon>Gammaproteobacteria</taxon>
        <taxon>Enterobacterales</taxon>
        <taxon>Yersiniaceae</taxon>
        <taxon>Serratia</taxon>
    </lineage>
</organism>
<dbReference type="Proteomes" id="UP001224622">
    <property type="component" value="Unassembled WGS sequence"/>
</dbReference>
<evidence type="ECO:0000313" key="2">
    <source>
        <dbReference type="Proteomes" id="UP001224622"/>
    </source>
</evidence>
<accession>A0AAJ1YAC1</accession>
<name>A0AAJ1YAC1_SERFO</name>
<reference evidence="1" key="1">
    <citation type="submission" date="2023-08" db="EMBL/GenBank/DDBJ databases">
        <title>The Comparative Genomic Analysis of Yersiniaceae from Polar Regions.</title>
        <authorList>
            <person name="Goncharov A."/>
            <person name="Aslanov B."/>
            <person name="Kolodzhieva V."/>
            <person name="Azarov D."/>
            <person name="Mochov A."/>
            <person name="Lebedeva E."/>
        </authorList>
    </citation>
    <scope>NUCLEOTIDE SEQUENCE</scope>
    <source>
        <strain evidence="1">Vf</strain>
    </source>
</reference>
<sequence length="92" mass="10079">MTESKPTIFYDAAMLVLAEHAAQRKALNANRPSDYGSKYKGIDVTAAFKLEGLASAADYCGADKDAKLIKEAAFSLRNCLFLPMPFYVEGCY</sequence>